<evidence type="ECO:0000313" key="4">
    <source>
        <dbReference type="EMBL" id="BDB97323.1"/>
    </source>
</evidence>
<accession>A0AAQ4CNE2</accession>
<dbReference type="EMBL" id="AP025226">
    <property type="protein sequence ID" value="BDB97323.1"/>
    <property type="molecule type" value="Genomic_DNA"/>
</dbReference>
<dbReference type="Gene3D" id="1.20.200.10">
    <property type="entry name" value="Fumarase/aspartase (Central domain)"/>
    <property type="match status" value="1"/>
</dbReference>
<comment type="similarity">
    <text evidence="1">Belongs to the lyase 1 family. Argininosuccinate lyase subfamily.</text>
</comment>
<keyword evidence="1 4" id="KW-0456">Lyase</keyword>
<dbReference type="GeneID" id="68865068"/>
<evidence type="ECO:0000313" key="5">
    <source>
        <dbReference type="Proteomes" id="UP001319921"/>
    </source>
</evidence>
<keyword evidence="5" id="KW-1185">Reference proteome</keyword>
<dbReference type="InterPro" id="IPR000362">
    <property type="entry name" value="Fumarate_lyase_fam"/>
</dbReference>
<keyword evidence="1" id="KW-0028">Amino-acid biosynthesis</keyword>
<dbReference type="Gene3D" id="1.10.40.30">
    <property type="entry name" value="Fumarase/aspartase (C-terminal domain)"/>
    <property type="match status" value="1"/>
</dbReference>
<feature type="domain" description="Fumarate lyase N-terminal" evidence="3">
    <location>
        <begin position="63"/>
        <end position="287"/>
    </location>
</feature>
<dbReference type="HAMAP" id="MF_00006">
    <property type="entry name" value="Arg_succ_lyase"/>
    <property type="match status" value="1"/>
</dbReference>
<dbReference type="NCBIfam" id="TIGR00838">
    <property type="entry name" value="argH"/>
    <property type="match status" value="1"/>
</dbReference>
<dbReference type="PRINTS" id="PR00145">
    <property type="entry name" value="ARGSUCLYASE"/>
</dbReference>
<dbReference type="EC" id="4.3.2.1" evidence="1 2"/>
<reference evidence="4 5" key="1">
    <citation type="journal article" date="2022" name="Microbiol. Resour. Announc.">
        <title>Complete Genome Sequence of the Hyperthermophilic and Acidophilic Archaeon Saccharolobus caldissimus Strain HS-3T.</title>
        <authorList>
            <person name="Sakai H.D."/>
            <person name="Kurosawa N."/>
        </authorList>
    </citation>
    <scope>NUCLEOTIDE SEQUENCE [LARGE SCALE GENOMIC DNA]</scope>
    <source>
        <strain evidence="4 5">JCM32116</strain>
    </source>
</reference>
<dbReference type="GO" id="GO:0042450">
    <property type="term" value="P:L-arginine biosynthetic process via ornithine"/>
    <property type="evidence" value="ECO:0007669"/>
    <property type="project" value="UniProtKB-UniRule"/>
</dbReference>
<dbReference type="GO" id="GO:0005829">
    <property type="term" value="C:cytosol"/>
    <property type="evidence" value="ECO:0007669"/>
    <property type="project" value="TreeGrafter"/>
</dbReference>
<dbReference type="PANTHER" id="PTHR43814:SF1">
    <property type="entry name" value="ARGININOSUCCINATE LYASE"/>
    <property type="match status" value="1"/>
</dbReference>
<dbReference type="SUPFAM" id="SSF48557">
    <property type="entry name" value="L-aspartase-like"/>
    <property type="match status" value="1"/>
</dbReference>
<protein>
    <recommendedName>
        <fullName evidence="1 2">Argininosuccinate lyase</fullName>
        <shortName evidence="1">ASAL</shortName>
        <ecNumber evidence="1 2">4.3.2.1</ecNumber>
    </recommendedName>
    <alternativeName>
        <fullName evidence="1">Arginosuccinase</fullName>
    </alternativeName>
</protein>
<dbReference type="InterPro" id="IPR009049">
    <property type="entry name" value="Argininosuccinate_lyase"/>
</dbReference>
<dbReference type="PANTHER" id="PTHR43814">
    <property type="entry name" value="ARGININOSUCCINATE LYASE"/>
    <property type="match status" value="1"/>
</dbReference>
<dbReference type="GO" id="GO:0004056">
    <property type="term" value="F:argininosuccinate lyase activity"/>
    <property type="evidence" value="ECO:0007669"/>
    <property type="project" value="UniProtKB-UniRule"/>
</dbReference>
<comment type="pathway">
    <text evidence="1">Amino-acid biosynthesis; L-arginine biosynthesis; L-arginine from L-ornithine and carbamoyl phosphate: step 3/3.</text>
</comment>
<evidence type="ECO:0000256" key="2">
    <source>
        <dbReference type="NCBIfam" id="TIGR00838"/>
    </source>
</evidence>
<dbReference type="RefSeq" id="WP_229571332.1">
    <property type="nucleotide sequence ID" value="NZ_AP025226.1"/>
</dbReference>
<organism evidence="4 5">
    <name type="scientific">Saccharolobus caldissimus</name>
    <dbReference type="NCBI Taxonomy" id="1702097"/>
    <lineage>
        <taxon>Archaea</taxon>
        <taxon>Thermoproteota</taxon>
        <taxon>Thermoprotei</taxon>
        <taxon>Sulfolobales</taxon>
        <taxon>Sulfolobaceae</taxon>
        <taxon>Saccharolobus</taxon>
    </lineage>
</organism>
<comment type="subcellular location">
    <subcellularLocation>
        <location evidence="1">Cytoplasm</location>
    </subcellularLocation>
</comment>
<keyword evidence="1" id="KW-0055">Arginine biosynthesis</keyword>
<dbReference type="KEGG" id="scas:SACC_03400"/>
<dbReference type="AlphaFoldDB" id="A0AAQ4CNE2"/>
<proteinExistence type="inferred from homology"/>
<dbReference type="InterPro" id="IPR022761">
    <property type="entry name" value="Fumarate_lyase_N"/>
</dbReference>
<comment type="catalytic activity">
    <reaction evidence="1">
        <text>2-(N(omega)-L-arginino)succinate = fumarate + L-arginine</text>
        <dbReference type="Rhea" id="RHEA:24020"/>
        <dbReference type="ChEBI" id="CHEBI:29806"/>
        <dbReference type="ChEBI" id="CHEBI:32682"/>
        <dbReference type="ChEBI" id="CHEBI:57472"/>
        <dbReference type="EC" id="4.3.2.1"/>
    </reaction>
</comment>
<dbReference type="CDD" id="cd01359">
    <property type="entry name" value="Argininosuccinate_lyase"/>
    <property type="match status" value="1"/>
</dbReference>
<evidence type="ECO:0000259" key="3">
    <source>
        <dbReference type="Pfam" id="PF00206"/>
    </source>
</evidence>
<name>A0AAQ4CNE2_9CREN</name>
<evidence type="ECO:0000256" key="1">
    <source>
        <dbReference type="HAMAP-Rule" id="MF_00006"/>
    </source>
</evidence>
<keyword evidence="1" id="KW-0963">Cytoplasm</keyword>
<dbReference type="InterPro" id="IPR024083">
    <property type="entry name" value="Fumarase/histidase_N"/>
</dbReference>
<dbReference type="PRINTS" id="PR00149">
    <property type="entry name" value="FUMRATELYASE"/>
</dbReference>
<dbReference type="Pfam" id="PF00206">
    <property type="entry name" value="Lyase_1"/>
    <property type="match status" value="1"/>
</dbReference>
<gene>
    <name evidence="1" type="primary">argH</name>
    <name evidence="4" type="ORF">SACC_03400</name>
</gene>
<dbReference type="InterPro" id="IPR008948">
    <property type="entry name" value="L-Aspartase-like"/>
</dbReference>
<dbReference type="Gene3D" id="1.10.275.10">
    <property type="entry name" value="Fumarase/aspartase (N-terminal domain)"/>
    <property type="match status" value="1"/>
</dbReference>
<dbReference type="Proteomes" id="UP001319921">
    <property type="component" value="Chromosome"/>
</dbReference>
<sequence>MLYRSWGSQKDEVINFTSSLDSDRFIIDEVKLTMKAHIISLYLSGYINKEIAKKLLIALKDFKEVEEGYEDVHEALEDFLLKKVGEDAGWIGLGRSRNDHVATALRLKLRNELIDILNDINKMRELLLHKAKEHITTIFPSYTHLQLAQPTTFAHYLTYIEEELSSRWEMIFSALKQINKSPLGAGAIVGSNIKIDRVKESELLGFDGIIYNTISATSSRADLISAIAELVTLMVSLSRIAEDMIFFSSIKLITLPDSHVSTSSLMPQKRNPVTMEILRAKAGEIIGFLTSILSIYKSLPFGYNLDLQEMNKYYWLVTSYVKSSLNILYSLFNNIVVNKVEIDKCSLATDDAELISINNKIPYRSAYFEIAKRIREGQYETTLKVEDSIKMKAVIGSPNFDLMGNLIKIREEKLRDDIRRIEEYRLEIISKMGELEVIENGIEE</sequence>